<name>A0A8A3PBL2_9HELO</name>
<organism evidence="1 2">
    <name type="scientific">Monilinia vaccinii-corymbosi</name>
    <dbReference type="NCBI Taxonomy" id="61207"/>
    <lineage>
        <taxon>Eukaryota</taxon>
        <taxon>Fungi</taxon>
        <taxon>Dikarya</taxon>
        <taxon>Ascomycota</taxon>
        <taxon>Pezizomycotina</taxon>
        <taxon>Leotiomycetes</taxon>
        <taxon>Helotiales</taxon>
        <taxon>Sclerotiniaceae</taxon>
        <taxon>Monilinia</taxon>
    </lineage>
</organism>
<reference evidence="1" key="1">
    <citation type="submission" date="2020-10" db="EMBL/GenBank/DDBJ databases">
        <title>Genome Sequence of Monilinia vaccinii-corymbosi Sheds Light on Mummy Berry Disease Infection of Blueberry and Mating Type.</title>
        <authorList>
            <person name="Yow A.G."/>
            <person name="Zhang Y."/>
            <person name="Bansal K."/>
            <person name="Eacker S.M."/>
            <person name="Sullivan S."/>
            <person name="Liachko I."/>
            <person name="Cubeta M.A."/>
            <person name="Rollins J.A."/>
            <person name="Ashrafi H."/>
        </authorList>
    </citation>
    <scope>NUCLEOTIDE SEQUENCE</scope>
    <source>
        <strain evidence="1">RL-1</strain>
    </source>
</reference>
<dbReference type="EMBL" id="CP063407">
    <property type="protein sequence ID" value="QSZ32483.1"/>
    <property type="molecule type" value="Genomic_DNA"/>
</dbReference>
<evidence type="ECO:0000313" key="1">
    <source>
        <dbReference type="EMBL" id="QSZ32483.1"/>
    </source>
</evidence>
<evidence type="ECO:0000313" key="2">
    <source>
        <dbReference type="Proteomes" id="UP000672032"/>
    </source>
</evidence>
<protein>
    <submittedName>
        <fullName evidence="1">Uncharacterized protein</fullName>
    </submittedName>
</protein>
<proteinExistence type="predicted"/>
<sequence length="35" mass="3535">MSPLSIQTSLLAGSPAAAVAANDFPRAGDDSIEFN</sequence>
<accession>A0A8A3PBL2</accession>
<gene>
    <name evidence="1" type="ORF">DSL72_002057</name>
</gene>
<dbReference type="Proteomes" id="UP000672032">
    <property type="component" value="Chromosome 3"/>
</dbReference>
<keyword evidence="2" id="KW-1185">Reference proteome</keyword>
<dbReference type="AlphaFoldDB" id="A0A8A3PBL2"/>